<keyword evidence="17" id="KW-1185">Reference proteome</keyword>
<comment type="subcellular location">
    <subcellularLocation>
        <location evidence="10 11">Cytoplasm</location>
    </subcellularLocation>
</comment>
<evidence type="ECO:0000256" key="12">
    <source>
        <dbReference type="RuleBase" id="RU004462"/>
    </source>
</evidence>
<feature type="region of interest" description="Flexible loop" evidence="10">
    <location>
        <begin position="101"/>
        <end position="111"/>
    </location>
</feature>
<dbReference type="Pfam" id="PF00438">
    <property type="entry name" value="S-AdoMet_synt_N"/>
    <property type="match status" value="1"/>
</dbReference>
<dbReference type="AlphaFoldDB" id="A0A1G9QMX1"/>
<keyword evidence="3 10" id="KW-0554">One-carbon metabolism</keyword>
<dbReference type="PIRSF" id="PIRSF000497">
    <property type="entry name" value="MAT"/>
    <property type="match status" value="1"/>
</dbReference>
<dbReference type="Proteomes" id="UP000182347">
    <property type="component" value="Unassembled WGS sequence"/>
</dbReference>
<dbReference type="Pfam" id="PF02773">
    <property type="entry name" value="S-AdoMet_synt_C"/>
    <property type="match status" value="1"/>
</dbReference>
<keyword evidence="5 10" id="KW-0479">Metal-binding</keyword>
<feature type="domain" description="S-adenosylmethionine synthetase C-terminal" evidence="15">
    <location>
        <begin position="247"/>
        <end position="386"/>
    </location>
</feature>
<dbReference type="CDD" id="cd18079">
    <property type="entry name" value="S-AdoMet_synt"/>
    <property type="match status" value="1"/>
</dbReference>
<name>A0A1G9QMX1_9BACI</name>
<evidence type="ECO:0000256" key="4">
    <source>
        <dbReference type="ARBA" id="ARBA00022679"/>
    </source>
</evidence>
<dbReference type="PANTHER" id="PTHR11964">
    <property type="entry name" value="S-ADENOSYLMETHIONINE SYNTHETASE"/>
    <property type="match status" value="1"/>
</dbReference>
<dbReference type="NCBIfam" id="TIGR01034">
    <property type="entry name" value="metK"/>
    <property type="match status" value="1"/>
</dbReference>
<evidence type="ECO:0000256" key="10">
    <source>
        <dbReference type="HAMAP-Rule" id="MF_00086"/>
    </source>
</evidence>
<feature type="binding site" description="in other chain" evidence="10">
    <location>
        <position position="58"/>
    </location>
    <ligand>
        <name>L-methionine</name>
        <dbReference type="ChEBI" id="CHEBI:57844"/>
        <note>ligand shared between two neighboring subunits</note>
    </ligand>
</feature>
<comment type="cofactor">
    <cofactor evidence="10">
        <name>Mg(2+)</name>
        <dbReference type="ChEBI" id="CHEBI:18420"/>
    </cofactor>
    <text evidence="10">Binds 2 divalent ions per subunit.</text>
</comment>
<evidence type="ECO:0000259" key="13">
    <source>
        <dbReference type="Pfam" id="PF00438"/>
    </source>
</evidence>
<gene>
    <name evidence="10" type="primary">metK</name>
    <name evidence="16" type="ORF">SAMN05216244_1579</name>
</gene>
<evidence type="ECO:0000313" key="16">
    <source>
        <dbReference type="EMBL" id="SDM12346.1"/>
    </source>
</evidence>
<feature type="binding site" evidence="10">
    <location>
        <position position="253"/>
    </location>
    <ligand>
        <name>L-methionine</name>
        <dbReference type="ChEBI" id="CHEBI:57844"/>
        <note>ligand shared between two neighboring subunits</note>
    </ligand>
</feature>
<feature type="binding site" evidence="10">
    <location>
        <position position="45"/>
    </location>
    <ligand>
        <name>K(+)</name>
        <dbReference type="ChEBI" id="CHEBI:29103"/>
    </ligand>
</feature>
<dbReference type="STRING" id="482461.SAMN05216244_1579"/>
<keyword evidence="6 10" id="KW-0547">Nucleotide-binding</keyword>
<dbReference type="UniPathway" id="UPA00315">
    <property type="reaction ID" value="UER00080"/>
</dbReference>
<dbReference type="GO" id="GO:0000287">
    <property type="term" value="F:magnesium ion binding"/>
    <property type="evidence" value="ECO:0007669"/>
    <property type="project" value="UniProtKB-UniRule"/>
</dbReference>
<feature type="binding site" description="in other chain" evidence="10">
    <location>
        <begin position="177"/>
        <end position="179"/>
    </location>
    <ligand>
        <name>ATP</name>
        <dbReference type="ChEBI" id="CHEBI:30616"/>
        <note>ligand shared between two neighboring subunits</note>
    </ligand>
</feature>
<comment type="similarity">
    <text evidence="2 10 12">Belongs to the AdoMet synthase family.</text>
</comment>
<evidence type="ECO:0000256" key="2">
    <source>
        <dbReference type="ARBA" id="ARBA00009685"/>
    </source>
</evidence>
<sequence length="399" mass="43783">MTANRRLFTSESVTEGHPDKICDQISDAILDEILASDPDARVACETTVTTGLVLVSGEITTTTYVDIPSIVRKTVKNIGYTRAKYGFDAETCAVLTAIDEQSPDIAGGVDQALEAREDTSYDEEIQAIGAGDQGLMFGYANNETPELMPLPISLAHKISKRLSDVRKENILPYLRPDGKTQVTVEYDENDKPVRVDTIVISTQHHPEIELKQIQQDIKEFVIKPIVPEAFLDEKTKYFINPTGRFVIGGPQGDAGLTGRKIIVDTYGGYARHGGGAFSGKDATKVDRSAAYAARYVAKNIVAAELAESCEVQLAYAIGVAEPVSISINTFGTGKVTENELVKAVRELFDLRPAGIIKMLDLKRPIYQNTAAYGHFGRTDIEFPWEKTDKVDSLNKFLDQ</sequence>
<dbReference type="EMBL" id="FNHF01000002">
    <property type="protein sequence ID" value="SDM12346.1"/>
    <property type="molecule type" value="Genomic_DNA"/>
</dbReference>
<feature type="binding site" evidence="10">
    <location>
        <position position="280"/>
    </location>
    <ligand>
        <name>ATP</name>
        <dbReference type="ChEBI" id="CHEBI:30616"/>
        <note>ligand shared between two neighboring subunits</note>
    </ligand>
</feature>
<dbReference type="GO" id="GO:0005737">
    <property type="term" value="C:cytoplasm"/>
    <property type="evidence" value="ECO:0007669"/>
    <property type="project" value="UniProtKB-SubCell"/>
</dbReference>
<dbReference type="GO" id="GO:0004478">
    <property type="term" value="F:methionine adenosyltransferase activity"/>
    <property type="evidence" value="ECO:0007669"/>
    <property type="project" value="UniProtKB-UniRule"/>
</dbReference>
<reference evidence="17" key="1">
    <citation type="submission" date="2016-10" db="EMBL/GenBank/DDBJ databases">
        <authorList>
            <person name="Varghese N."/>
            <person name="Submissions S."/>
        </authorList>
    </citation>
    <scope>NUCLEOTIDE SEQUENCE [LARGE SCALE GENOMIC DNA]</scope>
    <source>
        <strain evidence="17">CGMCC 1.6199</strain>
    </source>
</reference>
<feature type="binding site" evidence="10">
    <location>
        <position position="19"/>
    </location>
    <ligand>
        <name>Mg(2+)</name>
        <dbReference type="ChEBI" id="CHEBI:18420"/>
    </ligand>
</feature>
<keyword evidence="7 10" id="KW-0067">ATP-binding</keyword>
<evidence type="ECO:0000256" key="8">
    <source>
        <dbReference type="ARBA" id="ARBA00022842"/>
    </source>
</evidence>
<dbReference type="InterPro" id="IPR022629">
    <property type="entry name" value="S-AdoMet_synt_central"/>
</dbReference>
<dbReference type="InterPro" id="IPR022628">
    <property type="entry name" value="S-AdoMet_synt_N"/>
</dbReference>
<keyword evidence="8 10" id="KW-0460">Magnesium</keyword>
<feature type="domain" description="S-adenosylmethionine synthetase central" evidence="14">
    <location>
        <begin position="128"/>
        <end position="245"/>
    </location>
</feature>
<dbReference type="PROSITE" id="PS00376">
    <property type="entry name" value="ADOMET_SYNTHASE_1"/>
    <property type="match status" value="1"/>
</dbReference>
<dbReference type="InterPro" id="IPR022636">
    <property type="entry name" value="S-AdoMet_synthetase_sfam"/>
</dbReference>
<dbReference type="Pfam" id="PF02772">
    <property type="entry name" value="S-AdoMet_synt_M"/>
    <property type="match status" value="1"/>
</dbReference>
<evidence type="ECO:0000259" key="14">
    <source>
        <dbReference type="Pfam" id="PF02772"/>
    </source>
</evidence>
<dbReference type="InterPro" id="IPR022630">
    <property type="entry name" value="S-AdoMet_synt_C"/>
</dbReference>
<evidence type="ECO:0000259" key="15">
    <source>
        <dbReference type="Pfam" id="PF02773"/>
    </source>
</evidence>
<feature type="binding site" description="in other chain" evidence="10">
    <location>
        <begin position="244"/>
        <end position="245"/>
    </location>
    <ligand>
        <name>ATP</name>
        <dbReference type="ChEBI" id="CHEBI:30616"/>
        <note>ligand shared between two neighboring subunits</note>
    </ligand>
</feature>
<feature type="binding site" description="in other chain" evidence="10">
    <location>
        <position position="101"/>
    </location>
    <ligand>
        <name>L-methionine</name>
        <dbReference type="ChEBI" id="CHEBI:57844"/>
        <note>ligand shared between two neighboring subunits</note>
    </ligand>
</feature>
<accession>A0A1G9QMX1</accession>
<comment type="cofactor">
    <cofactor evidence="10">
        <name>K(+)</name>
        <dbReference type="ChEBI" id="CHEBI:29103"/>
    </cofactor>
    <text evidence="10">Binds 1 potassium ion per subunit.</text>
</comment>
<dbReference type="FunFam" id="3.30.300.10:FF:000004">
    <property type="entry name" value="S-adenosylmethionine synthase"/>
    <property type="match status" value="1"/>
</dbReference>
<dbReference type="FunFam" id="3.30.300.10:FF:000003">
    <property type="entry name" value="S-adenosylmethionine synthase"/>
    <property type="match status" value="1"/>
</dbReference>
<dbReference type="HAMAP" id="MF_00086">
    <property type="entry name" value="S_AdoMet_synth1"/>
    <property type="match status" value="1"/>
</dbReference>
<proteinExistence type="inferred from homology"/>
<comment type="subunit">
    <text evidence="10">Homotetramer; dimer of dimers.</text>
</comment>
<comment type="catalytic activity">
    <reaction evidence="10">
        <text>L-methionine + ATP + H2O = S-adenosyl-L-methionine + phosphate + diphosphate</text>
        <dbReference type="Rhea" id="RHEA:21080"/>
        <dbReference type="ChEBI" id="CHEBI:15377"/>
        <dbReference type="ChEBI" id="CHEBI:30616"/>
        <dbReference type="ChEBI" id="CHEBI:33019"/>
        <dbReference type="ChEBI" id="CHEBI:43474"/>
        <dbReference type="ChEBI" id="CHEBI:57844"/>
        <dbReference type="ChEBI" id="CHEBI:59789"/>
        <dbReference type="EC" id="2.5.1.6"/>
    </reaction>
</comment>
<keyword evidence="10" id="KW-0963">Cytoplasm</keyword>
<dbReference type="GO" id="GO:0005524">
    <property type="term" value="F:ATP binding"/>
    <property type="evidence" value="ECO:0007669"/>
    <property type="project" value="UniProtKB-UniRule"/>
</dbReference>
<dbReference type="SUPFAM" id="SSF55973">
    <property type="entry name" value="S-adenosylmethionine synthetase"/>
    <property type="match status" value="3"/>
</dbReference>
<keyword evidence="9 10" id="KW-0630">Potassium</keyword>
<dbReference type="EC" id="2.5.1.6" evidence="10"/>
<dbReference type="PROSITE" id="PS00377">
    <property type="entry name" value="ADOMET_SYNTHASE_2"/>
    <property type="match status" value="1"/>
</dbReference>
<evidence type="ECO:0000313" key="17">
    <source>
        <dbReference type="Proteomes" id="UP000182347"/>
    </source>
</evidence>
<evidence type="ECO:0000256" key="5">
    <source>
        <dbReference type="ARBA" id="ARBA00022723"/>
    </source>
</evidence>
<organism evidence="16 17">
    <name type="scientific">Sediminibacillus halophilus</name>
    <dbReference type="NCBI Taxonomy" id="482461"/>
    <lineage>
        <taxon>Bacteria</taxon>
        <taxon>Bacillati</taxon>
        <taxon>Bacillota</taxon>
        <taxon>Bacilli</taxon>
        <taxon>Bacillales</taxon>
        <taxon>Bacillaceae</taxon>
        <taxon>Sediminibacillus</taxon>
    </lineage>
</organism>
<feature type="binding site" description="in other chain" evidence="10">
    <location>
        <position position="284"/>
    </location>
    <ligand>
        <name>L-methionine</name>
        <dbReference type="ChEBI" id="CHEBI:57844"/>
        <note>ligand shared between two neighboring subunits</note>
    </ligand>
</feature>
<evidence type="ECO:0000256" key="9">
    <source>
        <dbReference type="ARBA" id="ARBA00022958"/>
    </source>
</evidence>
<dbReference type="OrthoDB" id="9801686at2"/>
<dbReference type="RefSeq" id="WP_074598322.1">
    <property type="nucleotide sequence ID" value="NZ_FNHF01000002.1"/>
</dbReference>
<evidence type="ECO:0000256" key="7">
    <source>
        <dbReference type="ARBA" id="ARBA00022840"/>
    </source>
</evidence>
<evidence type="ECO:0000256" key="1">
    <source>
        <dbReference type="ARBA" id="ARBA00005224"/>
    </source>
</evidence>
<feature type="binding site" description="in other chain" evidence="10">
    <location>
        <position position="17"/>
    </location>
    <ligand>
        <name>ATP</name>
        <dbReference type="ChEBI" id="CHEBI:30616"/>
        <note>ligand shared between two neighboring subunits</note>
    </ligand>
</feature>
<comment type="function">
    <text evidence="10">Catalyzes the formation of S-adenosylmethionine (AdoMet) from methionine and ATP. The overall synthetic reaction is composed of two sequential steps, AdoMet formation and the subsequent tripolyphosphate hydrolysis which occurs prior to release of AdoMet from the enzyme.</text>
</comment>
<feature type="domain" description="S-adenosylmethionine synthetase N-terminal" evidence="13">
    <location>
        <begin position="6"/>
        <end position="103"/>
    </location>
</feature>
<dbReference type="Gene3D" id="3.30.300.10">
    <property type="match status" value="3"/>
</dbReference>
<keyword evidence="4 10" id="KW-0808">Transferase</keyword>
<comment type="pathway">
    <text evidence="1 10">Amino-acid biosynthesis; S-adenosyl-L-methionine biosynthesis; S-adenosyl-L-methionine from L-methionine: step 1/1.</text>
</comment>
<dbReference type="GO" id="GO:0006730">
    <property type="term" value="P:one-carbon metabolic process"/>
    <property type="evidence" value="ECO:0007669"/>
    <property type="project" value="UniProtKB-KW"/>
</dbReference>
<evidence type="ECO:0000256" key="6">
    <source>
        <dbReference type="ARBA" id="ARBA00022741"/>
    </source>
</evidence>
<evidence type="ECO:0000256" key="11">
    <source>
        <dbReference type="RuleBase" id="RU000542"/>
    </source>
</evidence>
<evidence type="ECO:0000256" key="3">
    <source>
        <dbReference type="ARBA" id="ARBA00022563"/>
    </source>
</evidence>
<dbReference type="GO" id="GO:0006556">
    <property type="term" value="P:S-adenosylmethionine biosynthetic process"/>
    <property type="evidence" value="ECO:0007669"/>
    <property type="project" value="UniProtKB-UniRule"/>
</dbReference>
<protein>
    <recommendedName>
        <fullName evidence="10">S-adenosylmethionine synthase</fullName>
        <shortName evidence="10">AdoMet synthase</shortName>
        <ecNumber evidence="10">2.5.1.6</ecNumber>
    </recommendedName>
    <alternativeName>
        <fullName evidence="10">MAT</fullName>
    </alternativeName>
    <alternativeName>
        <fullName evidence="10">Methionine adenosyltransferase</fullName>
    </alternativeName>
</protein>
<feature type="binding site" evidence="10">
    <location>
        <position position="276"/>
    </location>
    <ligand>
        <name>ATP</name>
        <dbReference type="ChEBI" id="CHEBI:30616"/>
        <note>ligand shared between two neighboring subunits</note>
    </ligand>
</feature>
<dbReference type="InterPro" id="IPR022631">
    <property type="entry name" value="ADOMET_SYNTHASE_CS"/>
</dbReference>
<dbReference type="InterPro" id="IPR002133">
    <property type="entry name" value="S-AdoMet_synthetase"/>
</dbReference>
<feature type="binding site" evidence="10">
    <location>
        <position position="253"/>
    </location>
    <ligand>
        <name>ATP</name>
        <dbReference type="ChEBI" id="CHEBI:30616"/>
        <note>ligand shared between two neighboring subunits</note>
    </ligand>
</feature>
<feature type="binding site" description="in other chain" evidence="10">
    <location>
        <begin position="259"/>
        <end position="260"/>
    </location>
    <ligand>
        <name>ATP</name>
        <dbReference type="ChEBI" id="CHEBI:30616"/>
        <note>ligand shared between two neighboring subunits</note>
    </ligand>
</feature>